<evidence type="ECO:0000256" key="2">
    <source>
        <dbReference type="ARBA" id="ARBA00007248"/>
    </source>
</evidence>
<keyword evidence="3" id="KW-0732">Signal</keyword>
<evidence type="ECO:0000256" key="1">
    <source>
        <dbReference type="ARBA" id="ARBA00004442"/>
    </source>
</evidence>
<evidence type="ECO:0000256" key="6">
    <source>
        <dbReference type="ARBA" id="ARBA00023237"/>
    </source>
</evidence>
<dbReference type="Pfam" id="PF08842">
    <property type="entry name" value="Mfa2"/>
    <property type="match status" value="1"/>
</dbReference>
<reference evidence="8 9" key="1">
    <citation type="submission" date="2015-06" db="EMBL/GenBank/DDBJ databases">
        <title>Draft Genome Sequence of Parabacteroides goldsteinii with Putative Novel Metallo-Beta-Lactamases Isolated from a Blood Culture from a Human Patient.</title>
        <authorList>
            <person name="Krogh T.J."/>
            <person name="Agergaard C.N."/>
            <person name="Moller-Jensen J."/>
            <person name="Justesen U.S."/>
        </authorList>
    </citation>
    <scope>NUCLEOTIDE SEQUENCE [LARGE SCALE GENOMIC DNA]</scope>
    <source>
        <strain evidence="8 9">910340</strain>
    </source>
</reference>
<evidence type="ECO:0000256" key="3">
    <source>
        <dbReference type="ARBA" id="ARBA00022729"/>
    </source>
</evidence>
<organism evidence="8 9">
    <name type="scientific">Parabacteroides goldsteinii</name>
    <dbReference type="NCBI Taxonomy" id="328812"/>
    <lineage>
        <taxon>Bacteria</taxon>
        <taxon>Pseudomonadati</taxon>
        <taxon>Bacteroidota</taxon>
        <taxon>Bacteroidia</taxon>
        <taxon>Bacteroidales</taxon>
        <taxon>Tannerellaceae</taxon>
        <taxon>Parabacteroides</taxon>
    </lineage>
</organism>
<dbReference type="EMBL" id="LFJV01000108">
    <property type="protein sequence ID" value="KMM31286.1"/>
    <property type="molecule type" value="Genomic_DNA"/>
</dbReference>
<evidence type="ECO:0000313" key="9">
    <source>
        <dbReference type="Proteomes" id="UP000036166"/>
    </source>
</evidence>
<dbReference type="InterPro" id="IPR014941">
    <property type="entry name" value="FimB/Mfa2/Mfa3"/>
</dbReference>
<keyword evidence="4" id="KW-0472">Membrane</keyword>
<evidence type="ECO:0008006" key="10">
    <source>
        <dbReference type="Google" id="ProtNLM"/>
    </source>
</evidence>
<evidence type="ECO:0000313" key="8">
    <source>
        <dbReference type="EMBL" id="KMM31286.1"/>
    </source>
</evidence>
<dbReference type="GO" id="GO:0009279">
    <property type="term" value="C:cell outer membrane"/>
    <property type="evidence" value="ECO:0007669"/>
    <property type="project" value="UniProtKB-SubCell"/>
</dbReference>
<evidence type="ECO:0000256" key="4">
    <source>
        <dbReference type="ARBA" id="ARBA00023136"/>
    </source>
</evidence>
<dbReference type="Gene3D" id="2.60.40.2100">
    <property type="match status" value="1"/>
</dbReference>
<dbReference type="PATRIC" id="fig|328812.4.peg.384"/>
<name>A0A0J6C4L1_9BACT</name>
<comment type="similarity">
    <text evidence="2">Belongs to the bacteroidetes fimbrillin superfamily. FimB/Mfa2 family.</text>
</comment>
<keyword evidence="7" id="KW-0449">Lipoprotein</keyword>
<gene>
    <name evidence="8" type="ORF">ACM15_23395</name>
</gene>
<dbReference type="AlphaFoldDB" id="A0A0J6C4L1"/>
<dbReference type="Proteomes" id="UP000036166">
    <property type="component" value="Unassembled WGS sequence"/>
</dbReference>
<evidence type="ECO:0000256" key="5">
    <source>
        <dbReference type="ARBA" id="ARBA00023139"/>
    </source>
</evidence>
<protein>
    <recommendedName>
        <fullName evidence="10">FimB/Mfa2 family fimbrial subunit</fullName>
    </recommendedName>
</protein>
<proteinExistence type="inferred from homology"/>
<keyword evidence="5" id="KW-0564">Palmitate</keyword>
<comment type="subcellular location">
    <subcellularLocation>
        <location evidence="1">Cell outer membrane</location>
    </subcellularLocation>
</comment>
<sequence>MSMQRFIHIIRGLLSIVLTACSFGDEPAICPYNTRLEYWYAGSGTQNMLPTYVDNLRQYLFDADGQLLSEITLRGDSISGWQGELKNGTYTFVLWGNLGGTNEQIITTKSNMNINEMTLSAEQQGIPPGYRGNTDRLYYGTATVEVKNGAAQRRRIYLSHAHAAMTVTVRWMTDEPADGIFRMRLKGIPALYSFNGSEANPVPSGDGTYSLPYIGNKITYHETRAAMNYEGEVIGEFVTFRYTSSTHQLWSLWRDGEQIVKDIDLNLFFNKLPMDMDTNMEQEFDLLVTVYENKIVVTQATASDWDEGGAIG</sequence>
<accession>A0A0J6C4L1</accession>
<evidence type="ECO:0000256" key="7">
    <source>
        <dbReference type="ARBA" id="ARBA00023288"/>
    </source>
</evidence>
<keyword evidence="6" id="KW-0998">Cell outer membrane</keyword>
<comment type="caution">
    <text evidence="8">The sequence shown here is derived from an EMBL/GenBank/DDBJ whole genome shotgun (WGS) entry which is preliminary data.</text>
</comment>